<proteinExistence type="predicted"/>
<organism evidence="2 3">
    <name type="scientific">Neoarthrinium moseri</name>
    <dbReference type="NCBI Taxonomy" id="1658444"/>
    <lineage>
        <taxon>Eukaryota</taxon>
        <taxon>Fungi</taxon>
        <taxon>Dikarya</taxon>
        <taxon>Ascomycota</taxon>
        <taxon>Pezizomycotina</taxon>
        <taxon>Sordariomycetes</taxon>
        <taxon>Xylariomycetidae</taxon>
        <taxon>Amphisphaeriales</taxon>
        <taxon>Apiosporaceae</taxon>
        <taxon>Neoarthrinium</taxon>
    </lineage>
</organism>
<dbReference type="GO" id="GO:0009116">
    <property type="term" value="P:nucleoside metabolic process"/>
    <property type="evidence" value="ECO:0007669"/>
    <property type="project" value="InterPro"/>
</dbReference>
<dbReference type="Gene3D" id="3.40.50.1580">
    <property type="entry name" value="Nucleoside phosphorylase domain"/>
    <property type="match status" value="1"/>
</dbReference>
<dbReference type="SUPFAM" id="SSF53167">
    <property type="entry name" value="Purine and uridine phosphorylases"/>
    <property type="match status" value="1"/>
</dbReference>
<dbReference type="Pfam" id="PF01048">
    <property type="entry name" value="PNP_UDP_1"/>
    <property type="match status" value="1"/>
</dbReference>
<feature type="domain" description="Nucleoside phosphorylase" evidence="1">
    <location>
        <begin position="8"/>
        <end position="287"/>
    </location>
</feature>
<dbReference type="InterPro" id="IPR053137">
    <property type="entry name" value="NLR-like"/>
</dbReference>
<sequence length="353" mass="38787">MKTYQDYTVAVVFAMEFEMSALRYMLDQEHPSLSSKSGDPNDYILGELSGHDIVLAWLPGTQGNSAAAIVTTNLDRTFPNIQWHFLAGIGGGVPSIKHDIRLGDVVVSMPKGTHGGVVQYDLGKDTDNGFKLKGFLSAPPPRLRTAVGRMQSDHRKNGSKVAQFVSDMIQKSRRFKVYMQPAAETDALFDENYPHAVDGEPCEQCDKTRIVPRDPREDSGPEVHYGLIASGNGVMRSAARRNSLAQSIRDILCFDMEAAGLATESSYIIIRGICDYADSHKNDVWQYYAAAVAAACTKELLAYLDPVITGDSEERSLRYSDTARKVDSYANFTGRGVQNLGGSFSVGRDMHIN</sequence>
<dbReference type="PANTHER" id="PTHR46082">
    <property type="entry name" value="ATP/GTP-BINDING PROTEIN-RELATED"/>
    <property type="match status" value="1"/>
</dbReference>
<dbReference type="InterPro" id="IPR000845">
    <property type="entry name" value="Nucleoside_phosphorylase_d"/>
</dbReference>
<reference evidence="2" key="1">
    <citation type="submission" date="2021-03" db="EMBL/GenBank/DDBJ databases">
        <title>Revisited historic fungal species revealed as producer of novel bioactive compounds through whole genome sequencing and comparative genomics.</title>
        <authorList>
            <person name="Vignolle G.A."/>
            <person name="Hochenegger N."/>
            <person name="Mach R.L."/>
            <person name="Mach-Aigner A.R."/>
            <person name="Javad Rahimi M."/>
            <person name="Salim K.A."/>
            <person name="Chan C.M."/>
            <person name="Lim L.B.L."/>
            <person name="Cai F."/>
            <person name="Druzhinina I.S."/>
            <person name="U'Ren J.M."/>
            <person name="Derntl C."/>
        </authorList>
    </citation>
    <scope>NUCLEOTIDE SEQUENCE</scope>
    <source>
        <strain evidence="2">TUCIM 5799</strain>
    </source>
</reference>
<dbReference type="GO" id="GO:0003824">
    <property type="term" value="F:catalytic activity"/>
    <property type="evidence" value="ECO:0007669"/>
    <property type="project" value="InterPro"/>
</dbReference>
<dbReference type="AlphaFoldDB" id="A0A9Q0AVN6"/>
<protein>
    <recommendedName>
        <fullName evidence="1">Nucleoside phosphorylase domain-containing protein</fullName>
    </recommendedName>
</protein>
<dbReference type="EMBL" id="JAFIMR010000003">
    <property type="protein sequence ID" value="KAI1880381.1"/>
    <property type="molecule type" value="Genomic_DNA"/>
</dbReference>
<keyword evidence="3" id="KW-1185">Reference proteome</keyword>
<evidence type="ECO:0000313" key="2">
    <source>
        <dbReference type="EMBL" id="KAI1880381.1"/>
    </source>
</evidence>
<dbReference type="Proteomes" id="UP000829685">
    <property type="component" value="Unassembled WGS sequence"/>
</dbReference>
<evidence type="ECO:0000259" key="1">
    <source>
        <dbReference type="Pfam" id="PF01048"/>
    </source>
</evidence>
<accession>A0A9Q0AVN6</accession>
<dbReference type="PANTHER" id="PTHR46082:SF11">
    <property type="entry name" value="AAA+ ATPASE DOMAIN-CONTAINING PROTEIN-RELATED"/>
    <property type="match status" value="1"/>
</dbReference>
<name>A0A9Q0AVN6_9PEZI</name>
<comment type="caution">
    <text evidence="2">The sequence shown here is derived from an EMBL/GenBank/DDBJ whole genome shotgun (WGS) entry which is preliminary data.</text>
</comment>
<dbReference type="InterPro" id="IPR035994">
    <property type="entry name" value="Nucleoside_phosphorylase_sf"/>
</dbReference>
<evidence type="ECO:0000313" key="3">
    <source>
        <dbReference type="Proteomes" id="UP000829685"/>
    </source>
</evidence>
<gene>
    <name evidence="2" type="ORF">JX265_002002</name>
</gene>